<dbReference type="Pfam" id="PF00589">
    <property type="entry name" value="Phage_integrase"/>
    <property type="match status" value="1"/>
</dbReference>
<protein>
    <recommendedName>
        <fullName evidence="2">Tyr recombinase domain-containing protein</fullName>
    </recommendedName>
</protein>
<evidence type="ECO:0000256" key="1">
    <source>
        <dbReference type="ARBA" id="ARBA00023172"/>
    </source>
</evidence>
<dbReference type="PROSITE" id="PS51898">
    <property type="entry name" value="TYR_RECOMBINASE"/>
    <property type="match status" value="1"/>
</dbReference>
<comment type="caution">
    <text evidence="3">The sequence shown here is derived from an EMBL/GenBank/DDBJ whole genome shotgun (WGS) entry which is preliminary data.</text>
</comment>
<organism evidence="3 4">
    <name type="scientific">Dictyobacter halimunensis</name>
    <dbReference type="NCBI Taxonomy" id="3026934"/>
    <lineage>
        <taxon>Bacteria</taxon>
        <taxon>Bacillati</taxon>
        <taxon>Chloroflexota</taxon>
        <taxon>Ktedonobacteria</taxon>
        <taxon>Ktedonobacterales</taxon>
        <taxon>Dictyobacteraceae</taxon>
        <taxon>Dictyobacter</taxon>
    </lineage>
</organism>
<evidence type="ECO:0000313" key="4">
    <source>
        <dbReference type="Proteomes" id="UP001344906"/>
    </source>
</evidence>
<dbReference type="CDD" id="cd00397">
    <property type="entry name" value="DNA_BRE_C"/>
    <property type="match status" value="1"/>
</dbReference>
<dbReference type="InterPro" id="IPR002104">
    <property type="entry name" value="Integrase_catalytic"/>
</dbReference>
<name>A0ABQ6FQ83_9CHLR</name>
<sequence>MSESHRNASHPLALVSWSKIVQKLALGAGLPQFTTHTPRHLRLTHMARAHMDLHQIALDTGHTSVQTTMLYIHLSGVELTEAVNRSLAGFEQWIEMMLLETRP</sequence>
<dbReference type="Proteomes" id="UP001344906">
    <property type="component" value="Unassembled WGS sequence"/>
</dbReference>
<accession>A0ABQ6FQ83</accession>
<dbReference type="Gene3D" id="1.10.443.10">
    <property type="entry name" value="Intergrase catalytic core"/>
    <property type="match status" value="1"/>
</dbReference>
<evidence type="ECO:0000313" key="3">
    <source>
        <dbReference type="EMBL" id="GLV55850.1"/>
    </source>
</evidence>
<dbReference type="EMBL" id="BSRI01000001">
    <property type="protein sequence ID" value="GLV55850.1"/>
    <property type="molecule type" value="Genomic_DNA"/>
</dbReference>
<proteinExistence type="predicted"/>
<feature type="domain" description="Tyr recombinase" evidence="2">
    <location>
        <begin position="1"/>
        <end position="84"/>
    </location>
</feature>
<dbReference type="SUPFAM" id="SSF56349">
    <property type="entry name" value="DNA breaking-rejoining enzymes"/>
    <property type="match status" value="1"/>
</dbReference>
<dbReference type="InterPro" id="IPR011010">
    <property type="entry name" value="DNA_brk_join_enz"/>
</dbReference>
<reference evidence="3 4" key="1">
    <citation type="submission" date="2023-02" db="EMBL/GenBank/DDBJ databases">
        <title>Dictyobacter halimunensis sp. nov., a new member of the class Ktedonobacteria from forest soil in a geothermal area.</title>
        <authorList>
            <person name="Rachmania M.K."/>
            <person name="Ningsih F."/>
            <person name="Sakai Y."/>
            <person name="Yabe S."/>
            <person name="Yokota A."/>
            <person name="Sjamsuridzal W."/>
        </authorList>
    </citation>
    <scope>NUCLEOTIDE SEQUENCE [LARGE SCALE GENOMIC DNA]</scope>
    <source>
        <strain evidence="3 4">S3.2.2.5</strain>
    </source>
</reference>
<gene>
    <name evidence="3" type="ORF">KDH_26940</name>
</gene>
<evidence type="ECO:0000259" key="2">
    <source>
        <dbReference type="PROSITE" id="PS51898"/>
    </source>
</evidence>
<keyword evidence="4" id="KW-1185">Reference proteome</keyword>
<dbReference type="InterPro" id="IPR013762">
    <property type="entry name" value="Integrase-like_cat_sf"/>
</dbReference>
<keyword evidence="1" id="KW-0233">DNA recombination</keyword>